<proteinExistence type="predicted"/>
<dbReference type="Proteomes" id="UP000766486">
    <property type="component" value="Unassembled WGS sequence"/>
</dbReference>
<dbReference type="InterPro" id="IPR045518">
    <property type="entry name" value="2EXR"/>
</dbReference>
<sequence>MNATFPLFNKLPCELRLYIWGNSLSQLAIITFIHFEGRFKTLGNLHQAVGETYRESRAVMKRIPTFAEHYDWIHFDQYLFFFRDHDFCCLIQAAMLLPRNWSRFLETIDYPRDHFLSLRQLVLVGEGPNPDNTPLEIDFSILLQEIERDLTNSGALVAAYRANLMGVHKFSRQHPEILSDGDLVHNPYTAMWWLFGQMDERLRQPIAP</sequence>
<evidence type="ECO:0000313" key="3">
    <source>
        <dbReference type="Proteomes" id="UP000766486"/>
    </source>
</evidence>
<gene>
    <name evidence="2" type="ORF">CLO192961_LOCUS421964</name>
</gene>
<keyword evidence="3" id="KW-1185">Reference proteome</keyword>
<comment type="caution">
    <text evidence="2">The sequence shown here is derived from an EMBL/GenBank/DDBJ whole genome shotgun (WGS) entry which is preliminary data.</text>
</comment>
<name>A0ABY6UVV5_BIOOC</name>
<accession>A0ABY6UVV5</accession>
<evidence type="ECO:0000259" key="1">
    <source>
        <dbReference type="Pfam" id="PF20150"/>
    </source>
</evidence>
<dbReference type="EMBL" id="CABFNS010000915">
    <property type="protein sequence ID" value="VUC35560.1"/>
    <property type="molecule type" value="Genomic_DNA"/>
</dbReference>
<reference evidence="2 3" key="1">
    <citation type="submission" date="2019-06" db="EMBL/GenBank/DDBJ databases">
        <authorList>
            <person name="Broberg M."/>
        </authorList>
    </citation>
    <scope>NUCLEOTIDE SEQUENCE [LARGE SCALE GENOMIC DNA]</scope>
</reference>
<feature type="domain" description="2EXR" evidence="1">
    <location>
        <begin position="5"/>
        <end position="77"/>
    </location>
</feature>
<evidence type="ECO:0000313" key="2">
    <source>
        <dbReference type="EMBL" id="VUC35560.1"/>
    </source>
</evidence>
<organism evidence="2 3">
    <name type="scientific">Bionectria ochroleuca</name>
    <name type="common">Gliocladium roseum</name>
    <dbReference type="NCBI Taxonomy" id="29856"/>
    <lineage>
        <taxon>Eukaryota</taxon>
        <taxon>Fungi</taxon>
        <taxon>Dikarya</taxon>
        <taxon>Ascomycota</taxon>
        <taxon>Pezizomycotina</taxon>
        <taxon>Sordariomycetes</taxon>
        <taxon>Hypocreomycetidae</taxon>
        <taxon>Hypocreales</taxon>
        <taxon>Bionectriaceae</taxon>
        <taxon>Clonostachys</taxon>
    </lineage>
</organism>
<dbReference type="Pfam" id="PF20150">
    <property type="entry name" value="2EXR"/>
    <property type="match status" value="1"/>
</dbReference>
<protein>
    <recommendedName>
        <fullName evidence="1">2EXR domain-containing protein</fullName>
    </recommendedName>
</protein>